<dbReference type="SUPFAM" id="SSF54821">
    <property type="entry name" value="Ribosomal protein S3 C-terminal domain"/>
    <property type="match status" value="1"/>
</dbReference>
<dbReference type="Gene3D" id="3.30.1140.32">
    <property type="entry name" value="Ribosomal protein S3, C-terminal domain"/>
    <property type="match status" value="1"/>
</dbReference>
<dbReference type="InterPro" id="IPR018280">
    <property type="entry name" value="Ribosomal_uS3_CS"/>
</dbReference>
<dbReference type="InterPro" id="IPR001351">
    <property type="entry name" value="Ribosomal_uS3_C"/>
</dbReference>
<geneLocation type="mitochondrion" evidence="6"/>
<dbReference type="GeneID" id="63657724"/>
<name>A0A7T0CRS4_9STRA</name>
<gene>
    <name evidence="6" type="primary">rps3</name>
</gene>
<reference evidence="6" key="1">
    <citation type="submission" date="2020-09" db="EMBL/GenBank/DDBJ databases">
        <title>The complete mitochondrial genome of Eucampia zodiacus (Baciuariophyta).</title>
        <authorList>
            <person name="Zhang M."/>
            <person name="Chen N."/>
        </authorList>
    </citation>
    <scope>NUCLEOTIDE SEQUENCE</scope>
    <source>
        <strain evidence="6">CNS00060</strain>
    </source>
</reference>
<accession>A0A7T0CRS4</accession>
<dbReference type="PANTHER" id="PTHR11760">
    <property type="entry name" value="30S/40S RIBOSOMAL PROTEIN S3"/>
    <property type="match status" value="1"/>
</dbReference>
<sequence length="319" mass="37575">MGQKINPHILRLGINQKEWNNKYLEKNIEESSFYIFKTLEIQKYVSRFFFLHGLLVHTCKIRYTDNSLNLHVSFYCSKRFLKQIQFLNIENNFKTFSNLQGYSNIKKTFFKVLTKQPKKRIKSIKNYKNITSQINFKTNQILNFNSFSNKLIECLSKYTKNNIIVNIVLQNLNKGLSLRLVNKESQLFRKLILRLRKFSNNEFFKETINVVLISLKKKNSAKFLCEFIAREISQLKRHNYYLNFLKEILLVLVKSTFSSVNGIKIVINGRFNGAPRSKKKIILVGNVPTQTIISSVDYYKTTSYTQNGTFGVHVWITEK</sequence>
<proteinExistence type="inferred from homology"/>
<keyword evidence="6" id="KW-0496">Mitochondrion</keyword>
<dbReference type="GO" id="GO:0003735">
    <property type="term" value="F:structural constituent of ribosome"/>
    <property type="evidence" value="ECO:0007669"/>
    <property type="project" value="InterPro"/>
</dbReference>
<organism evidence="6">
    <name type="scientific">Eucampia zodiacus</name>
    <dbReference type="NCBI Taxonomy" id="444606"/>
    <lineage>
        <taxon>Eukaryota</taxon>
        <taxon>Sar</taxon>
        <taxon>Stramenopiles</taxon>
        <taxon>Ochrophyta</taxon>
        <taxon>Bacillariophyta</taxon>
        <taxon>Mediophyceae</taxon>
        <taxon>Biddulphiophycidae</taxon>
        <taxon>Hemiaulales</taxon>
        <taxon>Hemiaulaceae</taxon>
        <taxon>Eucampia</taxon>
    </lineage>
</organism>
<dbReference type="InterPro" id="IPR036419">
    <property type="entry name" value="Ribosomal_S3_C_sf"/>
</dbReference>
<dbReference type="AlphaFoldDB" id="A0A7T0CRS4"/>
<keyword evidence="2 4" id="KW-0689">Ribosomal protein</keyword>
<keyword evidence="3 4" id="KW-0687">Ribonucleoprotein</keyword>
<dbReference type="RefSeq" id="YP_010047238.1">
    <property type="nucleotide sequence ID" value="NC_054334.1"/>
</dbReference>
<evidence type="ECO:0000259" key="5">
    <source>
        <dbReference type="Pfam" id="PF00189"/>
    </source>
</evidence>
<evidence type="ECO:0000256" key="3">
    <source>
        <dbReference type="ARBA" id="ARBA00023274"/>
    </source>
</evidence>
<dbReference type="PROSITE" id="PS00548">
    <property type="entry name" value="RIBOSOMAL_S3"/>
    <property type="match status" value="1"/>
</dbReference>
<dbReference type="Pfam" id="PF00189">
    <property type="entry name" value="Ribosomal_S3_C"/>
    <property type="match status" value="1"/>
</dbReference>
<dbReference type="GO" id="GO:0022627">
    <property type="term" value="C:cytosolic small ribosomal subunit"/>
    <property type="evidence" value="ECO:0007669"/>
    <property type="project" value="TreeGrafter"/>
</dbReference>
<comment type="similarity">
    <text evidence="1 4">Belongs to the universal ribosomal protein uS3 family.</text>
</comment>
<evidence type="ECO:0000256" key="1">
    <source>
        <dbReference type="ARBA" id="ARBA00010761"/>
    </source>
</evidence>
<evidence type="ECO:0000256" key="2">
    <source>
        <dbReference type="ARBA" id="ARBA00022980"/>
    </source>
</evidence>
<dbReference type="PANTHER" id="PTHR11760:SF19">
    <property type="entry name" value="SMALL RIBOSOMAL SUBUNIT PROTEIN US3C"/>
    <property type="match status" value="1"/>
</dbReference>
<evidence type="ECO:0000313" key="6">
    <source>
        <dbReference type="EMBL" id="QPJ79922.1"/>
    </source>
</evidence>
<evidence type="ECO:0000256" key="4">
    <source>
        <dbReference type="RuleBase" id="RU003624"/>
    </source>
</evidence>
<protein>
    <submittedName>
        <fullName evidence="6">Ribosomal protein S3</fullName>
    </submittedName>
</protein>
<feature type="domain" description="Small ribosomal subunit protein uS3 C-terminal" evidence="5">
    <location>
        <begin position="257"/>
        <end position="316"/>
    </location>
</feature>
<dbReference type="InterPro" id="IPR057258">
    <property type="entry name" value="Ribosomal_uS3"/>
</dbReference>
<dbReference type="EMBL" id="MW026607">
    <property type="protein sequence ID" value="QPJ79922.1"/>
    <property type="molecule type" value="Genomic_DNA"/>
</dbReference>
<dbReference type="GO" id="GO:0006412">
    <property type="term" value="P:translation"/>
    <property type="evidence" value="ECO:0007669"/>
    <property type="project" value="InterPro"/>
</dbReference>